<dbReference type="AlphaFoldDB" id="A0AAJ0H193"/>
<evidence type="ECO:0000256" key="2">
    <source>
        <dbReference type="SAM" id="Phobius"/>
    </source>
</evidence>
<feature type="compositionally biased region" description="Polar residues" evidence="1">
    <location>
        <begin position="16"/>
        <end position="32"/>
    </location>
</feature>
<comment type="caution">
    <text evidence="3">The sequence shown here is derived from an EMBL/GenBank/DDBJ whole genome shotgun (WGS) entry which is preliminary data.</text>
</comment>
<dbReference type="Proteomes" id="UP001273166">
    <property type="component" value="Unassembled WGS sequence"/>
</dbReference>
<feature type="transmembrane region" description="Helical" evidence="2">
    <location>
        <begin position="134"/>
        <end position="153"/>
    </location>
</feature>
<organism evidence="3 4">
    <name type="scientific">Chaetomium strumarium</name>
    <dbReference type="NCBI Taxonomy" id="1170767"/>
    <lineage>
        <taxon>Eukaryota</taxon>
        <taxon>Fungi</taxon>
        <taxon>Dikarya</taxon>
        <taxon>Ascomycota</taxon>
        <taxon>Pezizomycotina</taxon>
        <taxon>Sordariomycetes</taxon>
        <taxon>Sordariomycetidae</taxon>
        <taxon>Sordariales</taxon>
        <taxon>Chaetomiaceae</taxon>
        <taxon>Chaetomium</taxon>
    </lineage>
</organism>
<dbReference type="GeneID" id="87885360"/>
<keyword evidence="4" id="KW-1185">Reference proteome</keyword>
<keyword evidence="2" id="KW-0812">Transmembrane</keyword>
<gene>
    <name evidence="3" type="ORF">B0T15DRAFT_488664</name>
</gene>
<reference evidence="3" key="2">
    <citation type="submission" date="2023-06" db="EMBL/GenBank/DDBJ databases">
        <authorList>
            <consortium name="Lawrence Berkeley National Laboratory"/>
            <person name="Mondo S.J."/>
            <person name="Hensen N."/>
            <person name="Bonometti L."/>
            <person name="Westerberg I."/>
            <person name="Brannstrom I.O."/>
            <person name="Guillou S."/>
            <person name="Cros-Aarteil S."/>
            <person name="Calhoun S."/>
            <person name="Haridas S."/>
            <person name="Kuo A."/>
            <person name="Pangilinan J."/>
            <person name="Riley R."/>
            <person name="Labutti K."/>
            <person name="Andreopoulos B."/>
            <person name="Lipzen A."/>
            <person name="Chen C."/>
            <person name="Yanf M."/>
            <person name="Daum C."/>
            <person name="Ng V."/>
            <person name="Clum A."/>
            <person name="Steindorff A."/>
            <person name="Ohm R."/>
            <person name="Martin F."/>
            <person name="Silar P."/>
            <person name="Natvig D."/>
            <person name="Lalanne C."/>
            <person name="Gautier V."/>
            <person name="Ament-Velasquez S.L."/>
            <person name="Kruys A."/>
            <person name="Hutchinson M.I."/>
            <person name="Powell A.J."/>
            <person name="Barry K."/>
            <person name="Miller A.N."/>
            <person name="Grigoriev I.V."/>
            <person name="Debuchy R."/>
            <person name="Gladieux P."/>
            <person name="Thoren M.H."/>
            <person name="Johannesson H."/>
        </authorList>
    </citation>
    <scope>NUCLEOTIDE SEQUENCE</scope>
    <source>
        <strain evidence="3">CBS 333.67</strain>
    </source>
</reference>
<evidence type="ECO:0000313" key="4">
    <source>
        <dbReference type="Proteomes" id="UP001273166"/>
    </source>
</evidence>
<feature type="transmembrane region" description="Helical" evidence="2">
    <location>
        <begin position="106"/>
        <end position="128"/>
    </location>
</feature>
<dbReference type="RefSeq" id="XP_062725747.1">
    <property type="nucleotide sequence ID" value="XM_062866531.1"/>
</dbReference>
<accession>A0AAJ0H193</accession>
<keyword evidence="2" id="KW-1133">Transmembrane helix</keyword>
<proteinExistence type="predicted"/>
<reference evidence="3" key="1">
    <citation type="journal article" date="2023" name="Mol. Phylogenet. Evol.">
        <title>Genome-scale phylogeny and comparative genomics of the fungal order Sordariales.</title>
        <authorList>
            <person name="Hensen N."/>
            <person name="Bonometti L."/>
            <person name="Westerberg I."/>
            <person name="Brannstrom I.O."/>
            <person name="Guillou S."/>
            <person name="Cros-Aarteil S."/>
            <person name="Calhoun S."/>
            <person name="Haridas S."/>
            <person name="Kuo A."/>
            <person name="Mondo S."/>
            <person name="Pangilinan J."/>
            <person name="Riley R."/>
            <person name="LaButti K."/>
            <person name="Andreopoulos B."/>
            <person name="Lipzen A."/>
            <person name="Chen C."/>
            <person name="Yan M."/>
            <person name="Daum C."/>
            <person name="Ng V."/>
            <person name="Clum A."/>
            <person name="Steindorff A."/>
            <person name="Ohm R.A."/>
            <person name="Martin F."/>
            <person name="Silar P."/>
            <person name="Natvig D.O."/>
            <person name="Lalanne C."/>
            <person name="Gautier V."/>
            <person name="Ament-Velasquez S.L."/>
            <person name="Kruys A."/>
            <person name="Hutchinson M.I."/>
            <person name="Powell A.J."/>
            <person name="Barry K."/>
            <person name="Miller A.N."/>
            <person name="Grigoriev I.V."/>
            <person name="Debuchy R."/>
            <person name="Gladieux P."/>
            <person name="Hiltunen Thoren M."/>
            <person name="Johannesson H."/>
        </authorList>
    </citation>
    <scope>NUCLEOTIDE SEQUENCE</scope>
    <source>
        <strain evidence="3">CBS 333.67</strain>
    </source>
</reference>
<name>A0AAJ0H193_9PEZI</name>
<feature type="transmembrane region" description="Helical" evidence="2">
    <location>
        <begin position="165"/>
        <end position="187"/>
    </location>
</feature>
<evidence type="ECO:0008006" key="5">
    <source>
        <dbReference type="Google" id="ProtNLM"/>
    </source>
</evidence>
<feature type="compositionally biased region" description="Pro residues" evidence="1">
    <location>
        <begin position="36"/>
        <end position="47"/>
    </location>
</feature>
<feature type="transmembrane region" description="Helical" evidence="2">
    <location>
        <begin position="199"/>
        <end position="224"/>
    </location>
</feature>
<evidence type="ECO:0000256" key="1">
    <source>
        <dbReference type="SAM" id="MobiDB-lite"/>
    </source>
</evidence>
<sequence length="251" mass="26188">MSNNDNDSSPKPAVSNPPTASPPSTHNHSSPGHIQPQPPPPLPPPPQQVKEGGEEPPHLTSSMSRPNPNKWWPALSFSFSFAPTTTDNVIELLWDVALAFFAVRLALLYAALVAGSSILLLLLLPLHFPAPLPLPVPVTVVLACSAFWARVVVKWCEVPPVAGFRLAVGGAAVVLVLLAEGVGGFVWCEVLRRQGVGMMMMGGWMSLLGALAGFGLMPALLMMVGGGGKGEKGRANAAAAAAGLGEGSWEK</sequence>
<keyword evidence="2" id="KW-0472">Membrane</keyword>
<evidence type="ECO:0000313" key="3">
    <source>
        <dbReference type="EMBL" id="KAK3309967.1"/>
    </source>
</evidence>
<feature type="region of interest" description="Disordered" evidence="1">
    <location>
        <begin position="1"/>
        <end position="66"/>
    </location>
</feature>
<dbReference type="EMBL" id="JAUDZG010000001">
    <property type="protein sequence ID" value="KAK3309967.1"/>
    <property type="molecule type" value="Genomic_DNA"/>
</dbReference>
<protein>
    <recommendedName>
        <fullName evidence="5">Transmembrane protein</fullName>
    </recommendedName>
</protein>